<feature type="compositionally biased region" description="Basic and acidic residues" evidence="2">
    <location>
        <begin position="271"/>
        <end position="283"/>
    </location>
</feature>
<name>A0A183SP75_SCHSO</name>
<dbReference type="PANTHER" id="PTHR10672:SF3">
    <property type="entry name" value="PROTEIN HU-LI TAI SHAO"/>
    <property type="match status" value="1"/>
</dbReference>
<dbReference type="InterPro" id="IPR036409">
    <property type="entry name" value="Aldolase_II/adducin_N_sf"/>
</dbReference>
<reference evidence="4" key="1">
    <citation type="submission" date="2016-06" db="UniProtKB">
        <authorList>
            <consortium name="WormBaseParasite"/>
        </authorList>
    </citation>
    <scope>IDENTIFICATION</scope>
</reference>
<dbReference type="Pfam" id="PF00596">
    <property type="entry name" value="Aldolase_II"/>
    <property type="match status" value="1"/>
</dbReference>
<dbReference type="SUPFAM" id="SSF53639">
    <property type="entry name" value="AraD/HMP-PK domain-like"/>
    <property type="match status" value="2"/>
</dbReference>
<feature type="domain" description="Class II aldolase/adducin N-terminal" evidence="3">
    <location>
        <begin position="100"/>
        <end position="341"/>
    </location>
</feature>
<feature type="compositionally biased region" description="Basic and acidic residues" evidence="2">
    <location>
        <begin position="940"/>
        <end position="951"/>
    </location>
</feature>
<sequence>LRPAVIKEDVKLMQQRRRVSLILRSQAFRQELEKIVASQMRNGELSSNVLALKQLLDIFTPHTKFGSSAFSKDATLPVIPINDLISGHSPYSKPEKLWRCKLAATYRLIDIFGWSSGVTSHISARIFKDSDAYLFNPRGLLFNEMAASSLVKVDLTGTVIDEGCSGLGIDKQGWMLHATIYEALPNVRCIIQLSTPATIAASSPFYCFSASALCLTTLLTVCCCNSIQLMSLSFFILQVSCMNSGLLPISQEAMMLGKVATYDPSSAARSGENDKSPSSAAERRKIRAAEESDAIKACLTEVGTEPRLMLIKKYGILTLGRSVEEAWMIAYLTTTACESQLRLASLSPEELVLPSSEATNQAFECAGAQTHSQLLSAFGTSENWRPGELEFEAMMRRLDGAGYRTGHLYRIGQVRGGASCSRDATDGLRADHSRRSASLGRRPHQDIEVPPTATSFAANYYTDGATRYVFFIIGSSDRNGDRARLSTIQHSFYFRLCHFLQTEDFGRLLKMAAEHRRKTLSLQRMHWKTTPNAYQREEIEEIGTANPKKIMHWTEGGKKTTGGTVLASEDPNQFAPQGSDPRELQANLKKVRDNYYKDVRTAGPQSKILDGLDFDDVDTCPASPKVVSPRGTLLRLDPANPPQLEPGHVVVVGAVSKGIISRDQRHNVGLFQSVFSPNPFDQVTDDDLARYKRNVERKAKGLPTEEEEEAMERQRRAATLQPDSTARVAPEPQRSRKPSLHHSNLFCKIKIFFAFLRSLHFFSELQLLDSSFRFSFPDLANPTALYRPRRQLTREPSTLADFPSSLLASAAAPCCPLSSVDSNSTDASVGVGGARAEETSSVVLFTPPLVSDITEDSLTRPSVPIPWQCRQCSPFQAGDAVSQTSALEGTQFYGVPICLIEHILFLKFSIYHFAVPRQAPEFEAEGIRSDTSVGEFSGGEVEKPEETTETKVHHKKRRFKMPLFARKSRDKKKQEASKS</sequence>
<dbReference type="Gene3D" id="3.40.225.10">
    <property type="entry name" value="Class II aldolase/adducin N-terminal domain"/>
    <property type="match status" value="1"/>
</dbReference>
<protein>
    <submittedName>
        <fullName evidence="4">Aldolase_II domain-containing protein</fullName>
    </submittedName>
</protein>
<feature type="region of interest" description="Disordered" evidence="2">
    <location>
        <begin position="926"/>
        <end position="979"/>
    </location>
</feature>
<dbReference type="GO" id="GO:0051015">
    <property type="term" value="F:actin filament binding"/>
    <property type="evidence" value="ECO:0007669"/>
    <property type="project" value="TreeGrafter"/>
</dbReference>
<feature type="region of interest" description="Disordered" evidence="2">
    <location>
        <begin position="422"/>
        <end position="448"/>
    </location>
</feature>
<dbReference type="GO" id="GO:0005856">
    <property type="term" value="C:cytoskeleton"/>
    <property type="evidence" value="ECO:0007669"/>
    <property type="project" value="TreeGrafter"/>
</dbReference>
<dbReference type="InterPro" id="IPR051017">
    <property type="entry name" value="Aldolase-II_Adducin_sf"/>
</dbReference>
<dbReference type="GO" id="GO:0014069">
    <property type="term" value="C:postsynaptic density"/>
    <property type="evidence" value="ECO:0007669"/>
    <property type="project" value="TreeGrafter"/>
</dbReference>
<feature type="compositionally biased region" description="Basic residues" evidence="2">
    <location>
        <begin position="952"/>
        <end position="971"/>
    </location>
</feature>
<dbReference type="AlphaFoldDB" id="A0A183SP75"/>
<dbReference type="GO" id="GO:0005886">
    <property type="term" value="C:plasma membrane"/>
    <property type="evidence" value="ECO:0007669"/>
    <property type="project" value="UniProtKB-SubCell"/>
</dbReference>
<comment type="similarity">
    <text evidence="1">Belongs to the aldolase class II family. Adducin subfamily.</text>
</comment>
<evidence type="ECO:0000259" key="3">
    <source>
        <dbReference type="SMART" id="SM01007"/>
    </source>
</evidence>
<feature type="compositionally biased region" description="Basic and acidic residues" evidence="2">
    <location>
        <begin position="423"/>
        <end position="434"/>
    </location>
</feature>
<dbReference type="WBParaSite" id="SSLN_0000621601-mRNA-1">
    <property type="protein sequence ID" value="SSLN_0000621601-mRNA-1"/>
    <property type="gene ID" value="SSLN_0000621601"/>
</dbReference>
<evidence type="ECO:0000256" key="2">
    <source>
        <dbReference type="SAM" id="MobiDB-lite"/>
    </source>
</evidence>
<accession>A0A183SP75</accession>
<organism evidence="4">
    <name type="scientific">Schistocephalus solidus</name>
    <name type="common">Tapeworm</name>
    <dbReference type="NCBI Taxonomy" id="70667"/>
    <lineage>
        <taxon>Eukaryota</taxon>
        <taxon>Metazoa</taxon>
        <taxon>Spiralia</taxon>
        <taxon>Lophotrochozoa</taxon>
        <taxon>Platyhelminthes</taxon>
        <taxon>Cestoda</taxon>
        <taxon>Eucestoda</taxon>
        <taxon>Diphyllobothriidea</taxon>
        <taxon>Diphyllobothriidae</taxon>
        <taxon>Schistocephalus</taxon>
    </lineage>
</organism>
<dbReference type="InterPro" id="IPR001303">
    <property type="entry name" value="Aldolase_II/adducin_N"/>
</dbReference>
<dbReference type="SMART" id="SM01007">
    <property type="entry name" value="Aldolase_II"/>
    <property type="match status" value="1"/>
</dbReference>
<evidence type="ECO:0000256" key="1">
    <source>
        <dbReference type="ARBA" id="ARBA00006274"/>
    </source>
</evidence>
<feature type="region of interest" description="Disordered" evidence="2">
    <location>
        <begin position="696"/>
        <end position="739"/>
    </location>
</feature>
<proteinExistence type="inferred from homology"/>
<evidence type="ECO:0000313" key="4">
    <source>
        <dbReference type="WBParaSite" id="SSLN_0000621601-mRNA-1"/>
    </source>
</evidence>
<feature type="region of interest" description="Disordered" evidence="2">
    <location>
        <begin position="264"/>
        <end position="283"/>
    </location>
</feature>
<dbReference type="PANTHER" id="PTHR10672">
    <property type="entry name" value="ADDUCIN"/>
    <property type="match status" value="1"/>
</dbReference>